<dbReference type="InterPro" id="IPR015995">
    <property type="entry name" value="MlrC_N"/>
</dbReference>
<organism evidence="4 5">
    <name type="scientific">Duganella sacchari</name>
    <dbReference type="NCBI Taxonomy" id="551987"/>
    <lineage>
        <taxon>Bacteria</taxon>
        <taxon>Pseudomonadati</taxon>
        <taxon>Pseudomonadota</taxon>
        <taxon>Betaproteobacteria</taxon>
        <taxon>Burkholderiales</taxon>
        <taxon>Oxalobacteraceae</taxon>
        <taxon>Telluria group</taxon>
        <taxon>Duganella</taxon>
    </lineage>
</organism>
<dbReference type="RefSeq" id="WP_072780903.1">
    <property type="nucleotide sequence ID" value="NZ_FRCX01000001.1"/>
</dbReference>
<reference evidence="5" key="1">
    <citation type="submission" date="2016-11" db="EMBL/GenBank/DDBJ databases">
        <authorList>
            <person name="Varghese N."/>
            <person name="Submissions S."/>
        </authorList>
    </citation>
    <scope>NUCLEOTIDE SEQUENCE [LARGE SCALE GENOMIC DNA]</scope>
    <source>
        <strain evidence="5">Sac-22</strain>
    </source>
</reference>
<comment type="cofactor">
    <cofactor evidence="1">
        <name>Zn(2+)</name>
        <dbReference type="ChEBI" id="CHEBI:29105"/>
    </cofactor>
    <text evidence="1">Binds 1 zinc ion per subunit.</text>
</comment>
<dbReference type="STRING" id="551987.SAMN05192549_101399"/>
<dbReference type="OrthoDB" id="5288421at2"/>
<keyword evidence="1" id="KW-0645">Protease</keyword>
<proteinExistence type="inferred from homology"/>
<evidence type="ECO:0000313" key="5">
    <source>
        <dbReference type="Proteomes" id="UP000184339"/>
    </source>
</evidence>
<keyword evidence="1" id="KW-0482">Metalloprotease</keyword>
<evidence type="ECO:0000313" key="4">
    <source>
        <dbReference type="EMBL" id="SHM36070.1"/>
    </source>
</evidence>
<dbReference type="GO" id="GO:0006508">
    <property type="term" value="P:proteolysis"/>
    <property type="evidence" value="ECO:0007669"/>
    <property type="project" value="UniProtKB-KW"/>
</dbReference>
<accession>A0A1M7I5S6</accession>
<name>A0A1M7I5S6_9BURK</name>
<feature type="domain" description="Microcystin LR degradation protein MlrC C-terminal" evidence="2">
    <location>
        <begin position="296"/>
        <end position="469"/>
    </location>
</feature>
<comment type="function">
    <text evidence="1">Involved in peptidolytic degradation of cyclic heptapeptide hepatotoxin microcystin (MC).</text>
</comment>
<dbReference type="GO" id="GO:0046872">
    <property type="term" value="F:metal ion binding"/>
    <property type="evidence" value="ECO:0007669"/>
    <property type="project" value="UniProtKB-KW"/>
</dbReference>
<evidence type="ECO:0000259" key="3">
    <source>
        <dbReference type="Pfam" id="PF07364"/>
    </source>
</evidence>
<keyword evidence="1" id="KW-0378">Hydrolase</keyword>
<dbReference type="PIRSF" id="PIRSF012702">
    <property type="entry name" value="UCP012702"/>
    <property type="match status" value="1"/>
</dbReference>
<dbReference type="InterPro" id="IPR009197">
    <property type="entry name" value="MlrC"/>
</dbReference>
<feature type="domain" description="Microcystin LR degradation protein MlrC N-terminal" evidence="3">
    <location>
        <begin position="2"/>
        <end position="287"/>
    </location>
</feature>
<dbReference type="Pfam" id="PF07171">
    <property type="entry name" value="MlrC_C"/>
    <property type="match status" value="1"/>
</dbReference>
<keyword evidence="5" id="KW-1185">Reference proteome</keyword>
<dbReference type="InterPro" id="IPR010799">
    <property type="entry name" value="MlrC_C"/>
</dbReference>
<dbReference type="GO" id="GO:0008237">
    <property type="term" value="F:metallopeptidase activity"/>
    <property type="evidence" value="ECO:0007669"/>
    <property type="project" value="UniProtKB-KW"/>
</dbReference>
<protein>
    <recommendedName>
        <fullName evidence="1">Microcystinase C</fullName>
        <shortName evidence="1">MlrC</shortName>
    </recommendedName>
</protein>
<sequence>MRIFTSALVTETNTFSTFPTTLRSFEELGIVRGPIADDVLSDVGPIVKNWRRLAAQYGDTVHEGVYAIAQPAGVVAAAAYRQLRGEILAALERAMPVDMVLLFLHGAMVAEGVDDCEGELIAAVRAFAGPNCVIGVELDPHCHMSPAMAKEADVIILMREYPHVDYEPRAVELFEQCRAAATGATRPVMAVADCAMVGFYPTTAQPMRGLVDLLGEVERRPGILSASYVHGFPWGDVQDAGTKVLVVADHDRELAARTAHELAQTLYRLRHDLLPRLESVEQVLDPAPAGPYPVILADAGDNPGGGAPCDHTALLAALLRRPTLRCAFGMLWDPEAVDACHQAGLGAVINLSIGGKAGPVSGTPLQLDLTVLGLAEQHSQQVGPMVDPLGRAAWVRCGAVDIVLISRRQQTLSPTAFTGLGVPLHEARVIAVKSSHHYYAEFSALSSNCHVIETGAALSMDFAHLPYRRRSKLFYPAVANPAPELA</sequence>
<comment type="similarity">
    <text evidence="1">Belongs to the peptidase M81 family.</text>
</comment>
<gene>
    <name evidence="4" type="ORF">SAMN05192549_101399</name>
</gene>
<evidence type="ECO:0000259" key="2">
    <source>
        <dbReference type="Pfam" id="PF07171"/>
    </source>
</evidence>
<dbReference type="EMBL" id="FRCX01000001">
    <property type="protein sequence ID" value="SHM36070.1"/>
    <property type="molecule type" value="Genomic_DNA"/>
</dbReference>
<dbReference type="Proteomes" id="UP000184339">
    <property type="component" value="Unassembled WGS sequence"/>
</dbReference>
<dbReference type="AlphaFoldDB" id="A0A1M7I5S6"/>
<evidence type="ECO:0000256" key="1">
    <source>
        <dbReference type="PIRNR" id="PIRNR012702"/>
    </source>
</evidence>
<keyword evidence="1" id="KW-0479">Metal-binding</keyword>
<dbReference type="Pfam" id="PF07364">
    <property type="entry name" value="DUF1485"/>
    <property type="match status" value="1"/>
</dbReference>